<protein>
    <submittedName>
        <fullName evidence="1">Uncharacterized protein</fullName>
    </submittedName>
</protein>
<reference evidence="1 2" key="1">
    <citation type="journal article" date="2021" name="Nat. Commun.">
        <title>Genetic determinants of endophytism in the Arabidopsis root mycobiome.</title>
        <authorList>
            <person name="Mesny F."/>
            <person name="Miyauchi S."/>
            <person name="Thiergart T."/>
            <person name="Pickel B."/>
            <person name="Atanasova L."/>
            <person name="Karlsson M."/>
            <person name="Huettel B."/>
            <person name="Barry K.W."/>
            <person name="Haridas S."/>
            <person name="Chen C."/>
            <person name="Bauer D."/>
            <person name="Andreopoulos W."/>
            <person name="Pangilinan J."/>
            <person name="LaButti K."/>
            <person name="Riley R."/>
            <person name="Lipzen A."/>
            <person name="Clum A."/>
            <person name="Drula E."/>
            <person name="Henrissat B."/>
            <person name="Kohler A."/>
            <person name="Grigoriev I.V."/>
            <person name="Martin F.M."/>
            <person name="Hacquard S."/>
        </authorList>
    </citation>
    <scope>NUCLEOTIDE SEQUENCE [LARGE SCALE GENOMIC DNA]</scope>
    <source>
        <strain evidence="1 2">MPI-SDFR-AT-0079</strain>
    </source>
</reference>
<sequence>MRLSVCRCLCVCVCVCVCGSCVCVSHTESGPALDFAAPKTPPYPLTSEKRSPRARGGGGVVQNLSCHVKEDRPPAQFVAPTRKVGAPSPDFISCFLRSPLAGAVPAGGGETKEKNLLLLGGG</sequence>
<name>A0ACB7NVQ9_9PEZI</name>
<keyword evidence="2" id="KW-1185">Reference proteome</keyword>
<gene>
    <name evidence="1" type="ORF">F5144DRAFT_587694</name>
</gene>
<dbReference type="Proteomes" id="UP000724584">
    <property type="component" value="Unassembled WGS sequence"/>
</dbReference>
<dbReference type="EMBL" id="JAGIZQ010000008">
    <property type="protein sequence ID" value="KAH6613443.1"/>
    <property type="molecule type" value="Genomic_DNA"/>
</dbReference>
<evidence type="ECO:0000313" key="1">
    <source>
        <dbReference type="EMBL" id="KAH6613443.1"/>
    </source>
</evidence>
<proteinExistence type="predicted"/>
<evidence type="ECO:0000313" key="2">
    <source>
        <dbReference type="Proteomes" id="UP000724584"/>
    </source>
</evidence>
<comment type="caution">
    <text evidence="1">The sequence shown here is derived from an EMBL/GenBank/DDBJ whole genome shotgun (WGS) entry which is preliminary data.</text>
</comment>
<accession>A0ACB7NVQ9</accession>
<organism evidence="1 2">
    <name type="scientific">Chaetomium tenue</name>
    <dbReference type="NCBI Taxonomy" id="1854479"/>
    <lineage>
        <taxon>Eukaryota</taxon>
        <taxon>Fungi</taxon>
        <taxon>Dikarya</taxon>
        <taxon>Ascomycota</taxon>
        <taxon>Pezizomycotina</taxon>
        <taxon>Sordariomycetes</taxon>
        <taxon>Sordariomycetidae</taxon>
        <taxon>Sordariales</taxon>
        <taxon>Chaetomiaceae</taxon>
        <taxon>Chaetomium</taxon>
    </lineage>
</organism>